<organism evidence="1 2">
    <name type="scientific">Erwinia aeris</name>
    <dbReference type="NCBI Taxonomy" id="3239803"/>
    <lineage>
        <taxon>Bacteria</taxon>
        <taxon>Pseudomonadati</taxon>
        <taxon>Pseudomonadota</taxon>
        <taxon>Gammaproteobacteria</taxon>
        <taxon>Enterobacterales</taxon>
        <taxon>Erwiniaceae</taxon>
        <taxon>Erwinia</taxon>
    </lineage>
</organism>
<proteinExistence type="predicted"/>
<name>A0ABV4EB11_9GAMM</name>
<accession>A0ABV4EB11</accession>
<dbReference type="RefSeq" id="WP_253458367.1">
    <property type="nucleotide sequence ID" value="NZ_JBGFFX010000011.1"/>
</dbReference>
<reference evidence="1 2" key="1">
    <citation type="submission" date="2024-07" db="EMBL/GenBank/DDBJ databases">
        <authorList>
            <person name="Hebao G."/>
        </authorList>
    </citation>
    <scope>NUCLEOTIDE SEQUENCE [LARGE SCALE GENOMIC DNA]</scope>
    <source>
        <strain evidence="1 2">ACCC 02193</strain>
    </source>
</reference>
<protein>
    <submittedName>
        <fullName evidence="1">Shiga toxin A subunit</fullName>
    </submittedName>
</protein>
<sequence length="145" mass="16159">MIKNSALFTFIICANASAGVTPESCLDINRSVGVSMTDALVADLDIKESDILVDKTKLSLLSTNNVTPELAETLARKNYSTESTHFFSLDKGKQMFMESNAKNIIVKYDYINHKNKHIVTLASLLINDDECSVNFNGYIIVKREF</sequence>
<evidence type="ECO:0000313" key="2">
    <source>
        <dbReference type="Proteomes" id="UP001565243"/>
    </source>
</evidence>
<gene>
    <name evidence="1" type="ORF">AB6T85_17085</name>
</gene>
<evidence type="ECO:0000313" key="1">
    <source>
        <dbReference type="EMBL" id="MEY8772120.1"/>
    </source>
</evidence>
<keyword evidence="2" id="KW-1185">Reference proteome</keyword>
<comment type="caution">
    <text evidence="1">The sequence shown here is derived from an EMBL/GenBank/DDBJ whole genome shotgun (WGS) entry which is preliminary data.</text>
</comment>
<dbReference type="EMBL" id="JBGFFX010000011">
    <property type="protein sequence ID" value="MEY8772120.1"/>
    <property type="molecule type" value="Genomic_DNA"/>
</dbReference>
<dbReference type="Proteomes" id="UP001565243">
    <property type="component" value="Unassembled WGS sequence"/>
</dbReference>